<evidence type="ECO:0000259" key="4">
    <source>
        <dbReference type="PROSITE" id="PS50949"/>
    </source>
</evidence>
<keyword evidence="6" id="KW-1185">Reference proteome</keyword>
<dbReference type="RefSeq" id="WP_345031979.1">
    <property type="nucleotide sequence ID" value="NZ_BAABEY010000033.1"/>
</dbReference>
<organism evidence="5 6">
    <name type="scientific">Ravibacter arvi</name>
    <dbReference type="NCBI Taxonomy" id="2051041"/>
    <lineage>
        <taxon>Bacteria</taxon>
        <taxon>Pseudomonadati</taxon>
        <taxon>Bacteroidota</taxon>
        <taxon>Cytophagia</taxon>
        <taxon>Cytophagales</taxon>
        <taxon>Spirosomataceae</taxon>
        <taxon>Ravibacter</taxon>
    </lineage>
</organism>
<evidence type="ECO:0000313" key="5">
    <source>
        <dbReference type="EMBL" id="GAA4445434.1"/>
    </source>
</evidence>
<proteinExistence type="predicted"/>
<dbReference type="PROSITE" id="PS50949">
    <property type="entry name" value="HTH_GNTR"/>
    <property type="match status" value="1"/>
</dbReference>
<dbReference type="Pfam" id="PF00392">
    <property type="entry name" value="GntR"/>
    <property type="match status" value="1"/>
</dbReference>
<dbReference type="PANTHER" id="PTHR38445">
    <property type="entry name" value="HTH-TYPE TRANSCRIPTIONAL REPRESSOR YTRA"/>
    <property type="match status" value="1"/>
</dbReference>
<dbReference type="EMBL" id="BAABEY010000033">
    <property type="protein sequence ID" value="GAA4445434.1"/>
    <property type="molecule type" value="Genomic_DNA"/>
</dbReference>
<evidence type="ECO:0000256" key="1">
    <source>
        <dbReference type="ARBA" id="ARBA00023015"/>
    </source>
</evidence>
<keyword evidence="3" id="KW-0804">Transcription</keyword>
<dbReference type="InterPro" id="IPR000524">
    <property type="entry name" value="Tscrpt_reg_HTH_GntR"/>
</dbReference>
<dbReference type="Pfam" id="PF13377">
    <property type="entry name" value="Peripla_BP_3"/>
    <property type="match status" value="1"/>
</dbReference>
<dbReference type="InterPro" id="IPR036390">
    <property type="entry name" value="WH_DNA-bd_sf"/>
</dbReference>
<dbReference type="PANTHER" id="PTHR38445:SF10">
    <property type="entry name" value="GNTR-FAMILY TRANSCRIPTIONAL REGULATOR"/>
    <property type="match status" value="1"/>
</dbReference>
<accession>A0ABP8M905</accession>
<evidence type="ECO:0000256" key="2">
    <source>
        <dbReference type="ARBA" id="ARBA00023125"/>
    </source>
</evidence>
<dbReference type="InterPro" id="IPR046335">
    <property type="entry name" value="LacI/GalR-like_sensor"/>
</dbReference>
<dbReference type="InterPro" id="IPR036388">
    <property type="entry name" value="WH-like_DNA-bd_sf"/>
</dbReference>
<dbReference type="InterPro" id="IPR028082">
    <property type="entry name" value="Peripla_BP_I"/>
</dbReference>
<dbReference type="Gene3D" id="1.10.10.10">
    <property type="entry name" value="Winged helix-like DNA-binding domain superfamily/Winged helix DNA-binding domain"/>
    <property type="match status" value="1"/>
</dbReference>
<evidence type="ECO:0000256" key="3">
    <source>
        <dbReference type="ARBA" id="ARBA00023163"/>
    </source>
</evidence>
<dbReference type="Gene3D" id="3.40.50.2300">
    <property type="match status" value="2"/>
</dbReference>
<keyword evidence="1" id="KW-0805">Transcription regulation</keyword>
<protein>
    <submittedName>
        <fullName evidence="5">GntR family transcriptional regulator</fullName>
    </submittedName>
</protein>
<keyword evidence="2" id="KW-0238">DNA-binding</keyword>
<dbReference type="CDD" id="cd07377">
    <property type="entry name" value="WHTH_GntR"/>
    <property type="match status" value="1"/>
</dbReference>
<reference evidence="6" key="1">
    <citation type="journal article" date="2019" name="Int. J. Syst. Evol. Microbiol.">
        <title>The Global Catalogue of Microorganisms (GCM) 10K type strain sequencing project: providing services to taxonomists for standard genome sequencing and annotation.</title>
        <authorList>
            <consortium name="The Broad Institute Genomics Platform"/>
            <consortium name="The Broad Institute Genome Sequencing Center for Infectious Disease"/>
            <person name="Wu L."/>
            <person name="Ma J."/>
        </authorList>
    </citation>
    <scope>NUCLEOTIDE SEQUENCE [LARGE SCALE GENOMIC DNA]</scope>
    <source>
        <strain evidence="6">JCM 31920</strain>
    </source>
</reference>
<dbReference type="SMART" id="SM00345">
    <property type="entry name" value="HTH_GNTR"/>
    <property type="match status" value="1"/>
</dbReference>
<dbReference type="SUPFAM" id="SSF46785">
    <property type="entry name" value="Winged helix' DNA-binding domain"/>
    <property type="match status" value="1"/>
</dbReference>
<comment type="caution">
    <text evidence="5">The sequence shown here is derived from an EMBL/GenBank/DDBJ whole genome shotgun (WGS) entry which is preliminary data.</text>
</comment>
<feature type="domain" description="HTH gntR-type" evidence="4">
    <location>
        <begin position="12"/>
        <end position="80"/>
    </location>
</feature>
<name>A0ABP8M905_9BACT</name>
<dbReference type="SUPFAM" id="SSF53822">
    <property type="entry name" value="Periplasmic binding protein-like I"/>
    <property type="match status" value="1"/>
</dbReference>
<dbReference type="Proteomes" id="UP001501508">
    <property type="component" value="Unassembled WGS sequence"/>
</dbReference>
<evidence type="ECO:0000313" key="6">
    <source>
        <dbReference type="Proteomes" id="UP001501508"/>
    </source>
</evidence>
<gene>
    <name evidence="5" type="ORF">GCM10023091_37120</name>
</gene>
<sequence>MNQEYTIQDKARMKYLQLAESIITQIKSGELNIGDQLPSVNQLSLSYGMSKSTVLMGLNHLSEKGIIEAVYRKGYFVRKSSVDHDHRVFFLMDKITVFKEELYQAFFNQLKDRADIDVYFHNHNYRIFERLILENLHNYTHFVIIPILKEDVTGVLNQIPPDRRIILDYNQEGLTGNYSSVYQDFAGDLYSALREVRDRIEKYRRLVLVLPENIYYGHLVREGFEKYCAEFGQASAIISKVSEDNFSPGDVYITLNRYDIDDVNIIKEVHRRRLQLGKDVGLISYNDLYMKEVLEGGITVISADFTRMGEAAAALINENRIAKIKSPSKLIIRSSL</sequence>